<accession>G8WRK3</accession>
<dbReference type="PANTHER" id="PTHR11265">
    <property type="entry name" value="S-ADENOSYL-METHYLTRANSFERASE MRAW"/>
    <property type="match status" value="1"/>
</dbReference>
<evidence type="ECO:0000256" key="7">
    <source>
        <dbReference type="HAMAP-Rule" id="MF_01007"/>
    </source>
</evidence>
<feature type="binding site" evidence="7">
    <location>
        <position position="55"/>
    </location>
    <ligand>
        <name>S-adenosyl-L-methionine</name>
        <dbReference type="ChEBI" id="CHEBI:59789"/>
    </ligand>
</feature>
<dbReference type="FunFam" id="1.10.150.170:FF:000001">
    <property type="entry name" value="Ribosomal RNA small subunit methyltransferase H"/>
    <property type="match status" value="1"/>
</dbReference>
<dbReference type="eggNOG" id="COG0275">
    <property type="taxonomic scope" value="Bacteria"/>
</dbReference>
<evidence type="ECO:0000256" key="2">
    <source>
        <dbReference type="ARBA" id="ARBA00022490"/>
    </source>
</evidence>
<dbReference type="SUPFAM" id="SSF81799">
    <property type="entry name" value="Putative methyltransferase TM0872, insert domain"/>
    <property type="match status" value="1"/>
</dbReference>
<keyword evidence="6 7" id="KW-0949">S-adenosyl-L-methionine</keyword>
<evidence type="ECO:0000256" key="3">
    <source>
        <dbReference type="ARBA" id="ARBA00022552"/>
    </source>
</evidence>
<keyword evidence="2 7" id="KW-0963">Cytoplasm</keyword>
<comment type="similarity">
    <text evidence="1 7">Belongs to the methyltransferase superfamily. RsmH family.</text>
</comment>
<dbReference type="InterPro" id="IPR002903">
    <property type="entry name" value="RsmH"/>
</dbReference>
<evidence type="ECO:0000256" key="1">
    <source>
        <dbReference type="ARBA" id="ARBA00010396"/>
    </source>
</evidence>
<keyword evidence="3 7" id="KW-0698">rRNA processing</keyword>
<dbReference type="InterPro" id="IPR023397">
    <property type="entry name" value="SAM-dep_MeTrfase_MraW_recog"/>
</dbReference>
<reference evidence="10" key="1">
    <citation type="submission" date="2011-12" db="EMBL/GenBank/DDBJ databases">
        <title>Complete genome sequence of Streptomyces cattleya strain DSM 46488.</title>
        <authorList>
            <person name="Ou H.-Y."/>
            <person name="Li P."/>
            <person name="Zhao C."/>
            <person name="O'Hagan D."/>
            <person name="Deng Z."/>
        </authorList>
    </citation>
    <scope>NUCLEOTIDE SEQUENCE [LARGE SCALE GENOMIC DNA]</scope>
    <source>
        <strain evidence="10">ATCC 35852 / DSM 46488 / JCM 4925 / NBRC 14057 / NRRL 8057</strain>
    </source>
</reference>
<dbReference type="GO" id="GO:0070475">
    <property type="term" value="P:rRNA base methylation"/>
    <property type="evidence" value="ECO:0007669"/>
    <property type="project" value="UniProtKB-UniRule"/>
</dbReference>
<evidence type="ECO:0000256" key="6">
    <source>
        <dbReference type="ARBA" id="ARBA00022691"/>
    </source>
</evidence>
<proteinExistence type="inferred from homology"/>
<dbReference type="HOGENOM" id="CLU_038422_0_0_11"/>
<dbReference type="GO" id="GO:0071424">
    <property type="term" value="F:rRNA (cytosine-N4-)-methyltransferase activity"/>
    <property type="evidence" value="ECO:0007669"/>
    <property type="project" value="UniProtKB-UniRule"/>
</dbReference>
<dbReference type="PANTHER" id="PTHR11265:SF0">
    <property type="entry name" value="12S RRNA N4-METHYLCYTIDINE METHYLTRANSFERASE"/>
    <property type="match status" value="1"/>
</dbReference>
<dbReference type="InterPro" id="IPR029063">
    <property type="entry name" value="SAM-dependent_MTases_sf"/>
</dbReference>
<evidence type="ECO:0000256" key="4">
    <source>
        <dbReference type="ARBA" id="ARBA00022603"/>
    </source>
</evidence>
<evidence type="ECO:0000313" key="9">
    <source>
        <dbReference type="EMBL" id="AEW93580.1"/>
    </source>
</evidence>
<dbReference type="PIRSF" id="PIRSF004486">
    <property type="entry name" value="MraW"/>
    <property type="match status" value="1"/>
</dbReference>
<dbReference type="GO" id="GO:0005737">
    <property type="term" value="C:cytoplasm"/>
    <property type="evidence" value="ECO:0007669"/>
    <property type="project" value="UniProtKB-SubCell"/>
</dbReference>
<dbReference type="EMBL" id="CP003219">
    <property type="protein sequence ID" value="AEW93580.1"/>
    <property type="molecule type" value="Genomic_DNA"/>
</dbReference>
<organism evidence="9 10">
    <name type="scientific">Streptantibioticus cattleyicolor (strain ATCC 35852 / DSM 46488 / JCM 4925 / NBRC 14057 / NRRL 8057)</name>
    <name type="common">Streptomyces cattleya</name>
    <dbReference type="NCBI Taxonomy" id="1003195"/>
    <lineage>
        <taxon>Bacteria</taxon>
        <taxon>Bacillati</taxon>
        <taxon>Actinomycetota</taxon>
        <taxon>Actinomycetes</taxon>
        <taxon>Kitasatosporales</taxon>
        <taxon>Streptomycetaceae</taxon>
        <taxon>Streptantibioticus</taxon>
    </lineage>
</organism>
<keyword evidence="10" id="KW-1185">Reference proteome</keyword>
<dbReference type="Gene3D" id="3.40.50.150">
    <property type="entry name" value="Vaccinia Virus protein VP39"/>
    <property type="match status" value="1"/>
</dbReference>
<dbReference type="HAMAP" id="MF_01007">
    <property type="entry name" value="16SrRNA_methyltr_H"/>
    <property type="match status" value="1"/>
</dbReference>
<protein>
    <recommendedName>
        <fullName evidence="7">Ribosomal RNA small subunit methyltransferase H</fullName>
        <ecNumber evidence="7">2.1.1.199</ecNumber>
    </recommendedName>
    <alternativeName>
        <fullName evidence="7">16S rRNA m(4)C1402 methyltransferase</fullName>
    </alternativeName>
    <alternativeName>
        <fullName evidence="7">rRNA (cytosine-N(4)-)-methyltransferase RsmH</fullName>
    </alternativeName>
</protein>
<dbReference type="Gene3D" id="1.10.150.170">
    <property type="entry name" value="Putative methyltransferase TM0872, insert domain"/>
    <property type="match status" value="1"/>
</dbReference>
<dbReference type="Pfam" id="PF01795">
    <property type="entry name" value="Methyltransf_5"/>
    <property type="match status" value="1"/>
</dbReference>
<keyword evidence="5 7" id="KW-0808">Transferase</keyword>
<feature type="binding site" evidence="7">
    <location>
        <position position="82"/>
    </location>
    <ligand>
        <name>S-adenosyl-L-methionine</name>
        <dbReference type="ChEBI" id="CHEBI:59789"/>
    </ligand>
</feature>
<sequence>MEPRHVPVMLERCLELLAPALREPGAVVVDATLGLGGHSEALLTAFPQARLIAVDRDPAALELAGKRLAPFGDRATLVHAVYDELPQVLGRLGVPEVQGVLFDLGVSSMQLDEAERGFAYAQDAPLDMRMNQDTGVSAAEVLNTYPPGELVRILRTYGEEKFARKIVEAVVREREQEPFTNSARLVELIRQALPQAAKRTGGNPAKRTFQALRIEVNGELHVLERAVPAAVAALAVGGRIAVLSYHSLEDRLVKQVLAAGATSTAPPGLPVVPERYQPRLKLLTRGAELPTEEEVAANRRAAPARLRAAERIRKDPSGAAEGAP</sequence>
<accession>F8JXV1</accession>
<dbReference type="SUPFAM" id="SSF53335">
    <property type="entry name" value="S-adenosyl-L-methionine-dependent methyltransferases"/>
    <property type="match status" value="1"/>
</dbReference>
<feature type="binding site" evidence="7">
    <location>
        <position position="110"/>
    </location>
    <ligand>
        <name>S-adenosyl-L-methionine</name>
        <dbReference type="ChEBI" id="CHEBI:59789"/>
    </ligand>
</feature>
<feature type="binding site" evidence="7">
    <location>
        <position position="103"/>
    </location>
    <ligand>
        <name>S-adenosyl-L-methionine</name>
        <dbReference type="ChEBI" id="CHEBI:59789"/>
    </ligand>
</feature>
<evidence type="ECO:0000256" key="5">
    <source>
        <dbReference type="ARBA" id="ARBA00022679"/>
    </source>
</evidence>
<feature type="binding site" evidence="7">
    <location>
        <begin position="36"/>
        <end position="38"/>
    </location>
    <ligand>
        <name>S-adenosyl-L-methionine</name>
        <dbReference type="ChEBI" id="CHEBI:59789"/>
    </ligand>
</feature>
<dbReference type="KEGG" id="sct:SCAT_1209"/>
<comment type="catalytic activity">
    <reaction evidence="7">
        <text>cytidine(1402) in 16S rRNA + S-adenosyl-L-methionine = N(4)-methylcytidine(1402) in 16S rRNA + S-adenosyl-L-homocysteine + H(+)</text>
        <dbReference type="Rhea" id="RHEA:42928"/>
        <dbReference type="Rhea" id="RHEA-COMP:10286"/>
        <dbReference type="Rhea" id="RHEA-COMP:10287"/>
        <dbReference type="ChEBI" id="CHEBI:15378"/>
        <dbReference type="ChEBI" id="CHEBI:57856"/>
        <dbReference type="ChEBI" id="CHEBI:59789"/>
        <dbReference type="ChEBI" id="CHEBI:74506"/>
        <dbReference type="ChEBI" id="CHEBI:82748"/>
        <dbReference type="EC" id="2.1.1.199"/>
    </reaction>
</comment>
<feature type="region of interest" description="Disordered" evidence="8">
    <location>
        <begin position="291"/>
        <end position="324"/>
    </location>
</feature>
<dbReference type="NCBIfam" id="TIGR00006">
    <property type="entry name" value="16S rRNA (cytosine(1402)-N(4))-methyltransferase RsmH"/>
    <property type="match status" value="1"/>
</dbReference>
<evidence type="ECO:0000256" key="8">
    <source>
        <dbReference type="SAM" id="MobiDB-lite"/>
    </source>
</evidence>
<evidence type="ECO:0000313" key="10">
    <source>
        <dbReference type="Proteomes" id="UP000007842"/>
    </source>
</evidence>
<feature type="compositionally biased region" description="Basic and acidic residues" evidence="8">
    <location>
        <begin position="307"/>
        <end position="316"/>
    </location>
</feature>
<dbReference type="PATRIC" id="fig|1003195.11.peg.2796"/>
<dbReference type="EC" id="2.1.1.199" evidence="7"/>
<comment type="function">
    <text evidence="7">Specifically methylates the N4 position of cytidine in position 1402 (C1402) of 16S rRNA.</text>
</comment>
<keyword evidence="4 7" id="KW-0489">Methyltransferase</keyword>
<dbReference type="OrthoDB" id="9806637at2"/>
<dbReference type="KEGG" id="scy:SCATT_12090"/>
<dbReference type="AlphaFoldDB" id="F8JXV1"/>
<dbReference type="Proteomes" id="UP000007842">
    <property type="component" value="Chromosome"/>
</dbReference>
<gene>
    <name evidence="7" type="primary">rsmH</name>
    <name evidence="9" type="ordered locus">SCATT_12090</name>
</gene>
<dbReference type="STRING" id="1003195.SCATT_12090"/>
<name>F8JXV1_STREN</name>
<comment type="subcellular location">
    <subcellularLocation>
        <location evidence="7">Cytoplasm</location>
    </subcellularLocation>
</comment>